<name>A0A2D2W4I1_9CAUD</name>
<dbReference type="Proteomes" id="UP000240916">
    <property type="component" value="Segment"/>
</dbReference>
<proteinExistence type="predicted"/>
<dbReference type="EMBL" id="MF919534">
    <property type="protein sequence ID" value="ATS93012.1"/>
    <property type="molecule type" value="Genomic_DNA"/>
</dbReference>
<organism evidence="2 3">
    <name type="scientific">Mycobacterium phage Superphikiman</name>
    <dbReference type="NCBI Taxonomy" id="2041551"/>
    <lineage>
        <taxon>Viruses</taxon>
        <taxon>Duplodnaviria</taxon>
        <taxon>Heunggongvirae</taxon>
        <taxon>Uroviricota</taxon>
        <taxon>Caudoviricetes</taxon>
        <taxon>Omegavirus</taxon>
        <taxon>Omegavirus courthouse</taxon>
    </lineage>
</organism>
<accession>A0A2D2W4I1</accession>
<reference evidence="2 3" key="1">
    <citation type="submission" date="2017-09" db="EMBL/GenBank/DDBJ databases">
        <authorList>
            <person name="Pradhan P."/>
            <person name="Aluri L.S."/>
            <person name="Anandarajan D."/>
            <person name="Beiriger J.C."/>
            <person name="Bethamcharla R."/>
            <person name="Betini N."/>
            <person name="Bhatt S.D."/>
            <person name="Chengalvala S."/>
            <person name="Cox N.E."/>
            <person name="Delvadia B.P."/>
            <person name="Desai A.S."/>
            <person name="Devaney A.M."/>
            <person name="Doyle B.K."/>
            <person name="Edgerton A.O."/>
            <person name="Erlich M.C."/>
            <person name="Fitzpatrick K.C."/>
            <person name="Gajjar E.A."/>
            <person name="Ganguly A."/>
            <person name="Gill R.S."/>
            <person name="Goldman M.G."/>
            <person name="Good P.M."/>
            <person name="Gupta N."/>
            <person name="Haddad L.M."/>
            <person name="Han E.J."/>
            <person name="Jain S."/>
            <person name="Jiang A."/>
            <person name="Jurgielewicz A.D."/>
            <person name="Kainth D.K."/>
            <person name="Karam J.M."/>
            <person name="Kodavatiganti M."/>
            <person name="Kriete S.J."/>
            <person name="MacDonald C.E."/>
            <person name="Maret J.P."/>
            <person name="Mathew A.E."/>
            <person name="Nako S."/>
            <person name="Natrajan M."/>
            <person name="Nishu N.M."/>
            <person name="Parikh A."/>
            <person name="Patel N."/>
            <person name="Patel P.D."/>
            <person name="Patel S."/>
            <person name="Patra K."/>
            <person name="Pumpuckdee D."/>
            <person name="Rai K."/>
            <person name="Ramanathan A."/>
            <person name="Sarkar A."/>
            <person name="Schaffer B.L."/>
            <person name="Shah P."/>
            <person name="Tata R.K."/>
            <person name="Tawfik A.H."/>
            <person name="Thuremella B.T."/>
            <person name="Toma J."/>
            <person name="Tran T.L."/>
            <person name="Veera S."/>
            <person name="Vemulapalli V.K."/>
            <person name="Vidas T.V."/>
            <person name="Vieira K.S."/>
            <person name="Vijayakumar G."/>
            <person name="Walor T.A."/>
            <person name="White C.R."/>
            <person name="Wong B.M."/>
            <person name="Zhao Sl."/>
            <person name="McDonald M.T."/>
            <person name="Dalia R."/>
            <person name="Little J.L."/>
            <person name="Gurney S.M.R."/>
            <person name="Bollivar D.W."/>
            <person name="Garlena R.A."/>
            <person name="Russell D.A."/>
            <person name="Pope W.H."/>
            <person name="Jacobs-Sera D."/>
            <person name="Hendrix R.W."/>
            <person name="Hatfull G.F."/>
        </authorList>
    </citation>
    <scope>NUCLEOTIDE SEQUENCE [LARGE SCALE GENOMIC DNA]</scope>
</reference>
<evidence type="ECO:0000256" key="1">
    <source>
        <dbReference type="SAM" id="MobiDB-lite"/>
    </source>
</evidence>
<evidence type="ECO:0000313" key="3">
    <source>
        <dbReference type="Proteomes" id="UP000240916"/>
    </source>
</evidence>
<sequence length="72" mass="8227">MSNDKVRHRGKPAEPFAEVGAHGRITRTKEDGRLRITPKGHGLPAMAYVSWKDGEFFTWERLSDLTFTKGRK</sequence>
<gene>
    <name evidence="2" type="ORF">SEA_SUPERPHIKIMAN_171</name>
</gene>
<feature type="compositionally biased region" description="Basic residues" evidence="1">
    <location>
        <begin position="1"/>
        <end position="10"/>
    </location>
</feature>
<feature type="region of interest" description="Disordered" evidence="1">
    <location>
        <begin position="1"/>
        <end position="39"/>
    </location>
</feature>
<protein>
    <submittedName>
        <fullName evidence="2">Uncharacterized protein</fullName>
    </submittedName>
</protein>
<evidence type="ECO:0000313" key="2">
    <source>
        <dbReference type="EMBL" id="ATS93012.1"/>
    </source>
</evidence>